<protein>
    <recommendedName>
        <fullName evidence="4">Flagellar protein</fullName>
    </recommendedName>
</protein>
<keyword evidence="3" id="KW-1185">Reference proteome</keyword>
<reference evidence="2 3" key="1">
    <citation type="submission" date="2021-01" db="EMBL/GenBank/DDBJ databases">
        <title>Tumebacillus sp. strain ITR2 16S ribosomal RNA gene Genome sequencing and assembly.</title>
        <authorList>
            <person name="Kang M."/>
        </authorList>
    </citation>
    <scope>NUCLEOTIDE SEQUENCE [LARGE SCALE GENOMIC DNA]</scope>
    <source>
        <strain evidence="2 3">ITR2</strain>
    </source>
</reference>
<dbReference type="InterPro" id="IPR013367">
    <property type="entry name" value="Flagellar_put"/>
</dbReference>
<dbReference type="NCBIfam" id="TIGR02530">
    <property type="entry name" value="flg_new"/>
    <property type="match status" value="1"/>
</dbReference>
<evidence type="ECO:0000313" key="3">
    <source>
        <dbReference type="Proteomes" id="UP000602284"/>
    </source>
</evidence>
<evidence type="ECO:0008006" key="4">
    <source>
        <dbReference type="Google" id="ProtNLM"/>
    </source>
</evidence>
<dbReference type="RefSeq" id="WP_201637913.1">
    <property type="nucleotide sequence ID" value="NZ_JAEQNB010000007.1"/>
</dbReference>
<proteinExistence type="predicted"/>
<organism evidence="2 3">
    <name type="scientific">Tumebacillus amylolyticus</name>
    <dbReference type="NCBI Taxonomy" id="2801339"/>
    <lineage>
        <taxon>Bacteria</taxon>
        <taxon>Bacillati</taxon>
        <taxon>Bacillota</taxon>
        <taxon>Bacilli</taxon>
        <taxon>Bacillales</taxon>
        <taxon>Alicyclobacillaceae</taxon>
        <taxon>Tumebacillus</taxon>
    </lineage>
</organism>
<name>A0ABS1JF52_9BACL</name>
<comment type="caution">
    <text evidence="2">The sequence shown here is derived from an EMBL/GenBank/DDBJ whole genome shotgun (WGS) entry which is preliminary data.</text>
</comment>
<sequence>MSQGWPMRPVSLPNAPQPELPIRKNPTASRAAGTVSFQDELKKQLQTQTQQPVTFSAHALERLRVRNIRLTQEDMTRLGSAIDRVAAKGGRESLVVYQDTAYLINIKNRTVITAVDKAHMNDHVFTKIDSAVFA</sequence>
<feature type="region of interest" description="Disordered" evidence="1">
    <location>
        <begin position="1"/>
        <end position="35"/>
    </location>
</feature>
<dbReference type="Pfam" id="PF12611">
    <property type="entry name" value="Flagellar_put"/>
    <property type="match status" value="1"/>
</dbReference>
<dbReference type="EMBL" id="JAEQNB010000007">
    <property type="protein sequence ID" value="MBL0388916.1"/>
    <property type="molecule type" value="Genomic_DNA"/>
</dbReference>
<evidence type="ECO:0000256" key="1">
    <source>
        <dbReference type="SAM" id="MobiDB-lite"/>
    </source>
</evidence>
<evidence type="ECO:0000313" key="2">
    <source>
        <dbReference type="EMBL" id="MBL0388916.1"/>
    </source>
</evidence>
<accession>A0ABS1JF52</accession>
<dbReference type="Proteomes" id="UP000602284">
    <property type="component" value="Unassembled WGS sequence"/>
</dbReference>
<gene>
    <name evidence="2" type="ORF">JJB07_20170</name>
</gene>